<feature type="signal peptide" evidence="2">
    <location>
        <begin position="1"/>
        <end position="26"/>
    </location>
</feature>
<keyword evidence="2" id="KW-0732">Signal</keyword>
<sequence length="280" mass="32267">CCLSETSKMFTRPTLGCVFLLSTVFATDIKTPGISQFWTDDYKVFDQIYGKTSDKELYGTTIPAGITYGLDFKNPIAIEASDKRERYLTNGKNILEFDPHAYDMSDRYAKLFAKSLYSEKSKPSSALQFISFSDFKPISESTDPETYNYLKHLEHSSKEKYEVPKKLKTKFKPYTEVDSEGEADEAYRSIQDILDAHEANKGTESTEEEDFNVRPKGKKHASDESDGLRYSRSRNRSKVRFLNGNSIKSRCVTGRCRSPSVRVSTRPYIRKIKHYRYSRR</sequence>
<name>A0A8S4RMN8_9NEOP</name>
<keyword evidence="4" id="KW-1185">Reference proteome</keyword>
<dbReference type="EMBL" id="CAKXAJ010025297">
    <property type="protein sequence ID" value="CAH2237851.1"/>
    <property type="molecule type" value="Genomic_DNA"/>
</dbReference>
<protein>
    <submittedName>
        <fullName evidence="3">Jg2397 protein</fullName>
    </submittedName>
</protein>
<evidence type="ECO:0000313" key="3">
    <source>
        <dbReference type="EMBL" id="CAH2237851.1"/>
    </source>
</evidence>
<dbReference type="AlphaFoldDB" id="A0A8S4RMN8"/>
<feature type="compositionally biased region" description="Basic and acidic residues" evidence="1">
    <location>
        <begin position="220"/>
        <end position="229"/>
    </location>
</feature>
<feature type="region of interest" description="Disordered" evidence="1">
    <location>
        <begin position="198"/>
        <end position="236"/>
    </location>
</feature>
<dbReference type="Proteomes" id="UP000838756">
    <property type="component" value="Unassembled WGS sequence"/>
</dbReference>
<comment type="caution">
    <text evidence="3">The sequence shown here is derived from an EMBL/GenBank/DDBJ whole genome shotgun (WGS) entry which is preliminary data.</text>
</comment>
<evidence type="ECO:0000256" key="2">
    <source>
        <dbReference type="SAM" id="SignalP"/>
    </source>
</evidence>
<gene>
    <name evidence="3" type="primary">jg2397</name>
    <name evidence="3" type="ORF">PAEG_LOCUS15019</name>
</gene>
<organism evidence="3 4">
    <name type="scientific">Pararge aegeria aegeria</name>
    <dbReference type="NCBI Taxonomy" id="348720"/>
    <lineage>
        <taxon>Eukaryota</taxon>
        <taxon>Metazoa</taxon>
        <taxon>Ecdysozoa</taxon>
        <taxon>Arthropoda</taxon>
        <taxon>Hexapoda</taxon>
        <taxon>Insecta</taxon>
        <taxon>Pterygota</taxon>
        <taxon>Neoptera</taxon>
        <taxon>Endopterygota</taxon>
        <taxon>Lepidoptera</taxon>
        <taxon>Glossata</taxon>
        <taxon>Ditrysia</taxon>
        <taxon>Papilionoidea</taxon>
        <taxon>Nymphalidae</taxon>
        <taxon>Satyrinae</taxon>
        <taxon>Satyrini</taxon>
        <taxon>Parargina</taxon>
        <taxon>Pararge</taxon>
    </lineage>
</organism>
<evidence type="ECO:0000313" key="4">
    <source>
        <dbReference type="Proteomes" id="UP000838756"/>
    </source>
</evidence>
<feature type="chain" id="PRO_5035928779" evidence="2">
    <location>
        <begin position="27"/>
        <end position="280"/>
    </location>
</feature>
<proteinExistence type="predicted"/>
<evidence type="ECO:0000256" key="1">
    <source>
        <dbReference type="SAM" id="MobiDB-lite"/>
    </source>
</evidence>
<reference evidence="3" key="1">
    <citation type="submission" date="2022-03" db="EMBL/GenBank/DDBJ databases">
        <authorList>
            <person name="Lindestad O."/>
        </authorList>
    </citation>
    <scope>NUCLEOTIDE SEQUENCE</scope>
</reference>
<feature type="non-terminal residue" evidence="3">
    <location>
        <position position="1"/>
    </location>
</feature>
<accession>A0A8S4RMN8</accession>
<dbReference type="OrthoDB" id="7466391at2759"/>